<sequence>MAIRPIQTAEDREENAFFVPNIIGYTRVIFAIASLYYMPLHPRTCFLLYSISRLLDALDGAAARRLGQCTQFGAVLDMITDRCTTTCLLMFIASAFPRWSIVLQGWISLDYSNHYIHIDKAKDRQYILFFVCLLNELFFIALYLLSFSSPTLMPSVSEASRATRPWSAGTMGMARVKKIDSAVPWTLQITSSLFMLLQQYVNVVQLIEASKWLVGGDLKMRRKMHSQKIQWTQPKRWIRILDLKLFLISWYFPFCL</sequence>
<accession>A0A017SIY4</accession>
<dbReference type="EMBL" id="KK088417">
    <property type="protein sequence ID" value="EYE96716.1"/>
    <property type="molecule type" value="Genomic_DNA"/>
</dbReference>
<organism evidence="19 20">
    <name type="scientific">Aspergillus ruber (strain CBS 135680)</name>
    <dbReference type="NCBI Taxonomy" id="1388766"/>
    <lineage>
        <taxon>Eukaryota</taxon>
        <taxon>Fungi</taxon>
        <taxon>Dikarya</taxon>
        <taxon>Ascomycota</taxon>
        <taxon>Pezizomycotina</taxon>
        <taxon>Eurotiomycetes</taxon>
        <taxon>Eurotiomycetidae</taxon>
        <taxon>Eurotiales</taxon>
        <taxon>Aspergillaceae</taxon>
        <taxon>Aspergillus</taxon>
        <taxon>Aspergillus subgen. Aspergillus</taxon>
    </lineage>
</organism>
<evidence type="ECO:0000256" key="11">
    <source>
        <dbReference type="ARBA" id="ARBA00022989"/>
    </source>
</evidence>
<dbReference type="InterPro" id="IPR000462">
    <property type="entry name" value="CDP-OH_P_trans"/>
</dbReference>
<dbReference type="OrthoDB" id="10251079at2759"/>
<proteinExistence type="inferred from homology"/>
<comment type="cofactor">
    <cofactor evidence="2">
        <name>Mg(2+)</name>
        <dbReference type="ChEBI" id="CHEBI:18420"/>
    </cofactor>
</comment>
<dbReference type="GO" id="GO:0005794">
    <property type="term" value="C:Golgi apparatus"/>
    <property type="evidence" value="ECO:0007669"/>
    <property type="project" value="TreeGrafter"/>
</dbReference>
<evidence type="ECO:0000313" key="19">
    <source>
        <dbReference type="EMBL" id="EYE96716.1"/>
    </source>
</evidence>
<comment type="catalytic activity">
    <reaction evidence="16">
        <text>a CDP-1,2-diacyl-sn-glycerol + myo-inositol = a 1,2-diacyl-sn-glycero-3-phospho-(1D-myo-inositol) + CMP + H(+)</text>
        <dbReference type="Rhea" id="RHEA:11580"/>
        <dbReference type="ChEBI" id="CHEBI:15378"/>
        <dbReference type="ChEBI" id="CHEBI:17268"/>
        <dbReference type="ChEBI" id="CHEBI:57880"/>
        <dbReference type="ChEBI" id="CHEBI:58332"/>
        <dbReference type="ChEBI" id="CHEBI:60377"/>
        <dbReference type="EC" id="2.7.8.11"/>
    </reaction>
</comment>
<keyword evidence="11 18" id="KW-1133">Transmembrane helix</keyword>
<dbReference type="InterPro" id="IPR043130">
    <property type="entry name" value="CDP-OH_PTrfase_TM_dom"/>
</dbReference>
<feature type="transmembrane region" description="Helical" evidence="18">
    <location>
        <begin position="17"/>
        <end position="38"/>
    </location>
</feature>
<comment type="subcellular location">
    <subcellularLocation>
        <location evidence="3">Membrane</location>
        <topology evidence="3">Multi-pass membrane protein</topology>
    </subcellularLocation>
</comment>
<comment type="cofactor">
    <cofactor evidence="1">
        <name>Mn(2+)</name>
        <dbReference type="ChEBI" id="CHEBI:29035"/>
    </cofactor>
</comment>
<evidence type="ECO:0000256" key="6">
    <source>
        <dbReference type="ARBA" id="ARBA00022516"/>
    </source>
</evidence>
<dbReference type="STRING" id="1388766.A0A017SIY4"/>
<evidence type="ECO:0000256" key="17">
    <source>
        <dbReference type="RuleBase" id="RU003750"/>
    </source>
</evidence>
<keyword evidence="12 16" id="KW-0443">Lipid metabolism</keyword>
<dbReference type="AlphaFoldDB" id="A0A017SIY4"/>
<keyword evidence="20" id="KW-1185">Reference proteome</keyword>
<dbReference type="PIRSF" id="PIRSF000848">
    <property type="entry name" value="CDP_diag_ino_3_P"/>
    <property type="match status" value="1"/>
</dbReference>
<dbReference type="Proteomes" id="UP000019804">
    <property type="component" value="Unassembled WGS sequence"/>
</dbReference>
<evidence type="ECO:0000256" key="2">
    <source>
        <dbReference type="ARBA" id="ARBA00001946"/>
    </source>
</evidence>
<dbReference type="GeneID" id="63701349"/>
<dbReference type="InterPro" id="IPR048254">
    <property type="entry name" value="CDP_ALCOHOL_P_TRANSF_CS"/>
</dbReference>
<feature type="transmembrane region" description="Helical" evidence="18">
    <location>
        <begin position="126"/>
        <end position="145"/>
    </location>
</feature>
<keyword evidence="14 16" id="KW-0594">Phospholipid biosynthesis</keyword>
<keyword evidence="7 16" id="KW-0808">Transferase</keyword>
<dbReference type="Gene3D" id="1.20.120.1760">
    <property type="match status" value="1"/>
</dbReference>
<gene>
    <name evidence="19" type="ORF">EURHEDRAFT_513983</name>
</gene>
<keyword evidence="8 18" id="KW-0812">Transmembrane</keyword>
<dbReference type="InterPro" id="IPR014387">
    <property type="entry name" value="CDP_diag_ino_3_P_euk"/>
</dbReference>
<comment type="similarity">
    <text evidence="4 16 17">Belongs to the CDP-alcohol phosphatidyltransferase class-I family.</text>
</comment>
<evidence type="ECO:0000256" key="9">
    <source>
        <dbReference type="ARBA" id="ARBA00022723"/>
    </source>
</evidence>
<reference evidence="20" key="1">
    <citation type="journal article" date="2014" name="Nat. Commun.">
        <title>Genomic adaptations of the halophilic Dead Sea filamentous fungus Eurotium rubrum.</title>
        <authorList>
            <person name="Kis-Papo T."/>
            <person name="Weig A.R."/>
            <person name="Riley R."/>
            <person name="Persoh D."/>
            <person name="Salamov A."/>
            <person name="Sun H."/>
            <person name="Lipzen A."/>
            <person name="Wasser S.P."/>
            <person name="Rambold G."/>
            <person name="Grigoriev I.V."/>
            <person name="Nevo E."/>
        </authorList>
    </citation>
    <scope>NUCLEOTIDE SEQUENCE [LARGE SCALE GENOMIC DNA]</scope>
    <source>
        <strain evidence="20">CBS 135680</strain>
    </source>
</reference>
<evidence type="ECO:0000256" key="5">
    <source>
        <dbReference type="ARBA" id="ARBA00013212"/>
    </source>
</evidence>
<keyword evidence="13 16" id="KW-0472">Membrane</keyword>
<evidence type="ECO:0000313" key="20">
    <source>
        <dbReference type="Proteomes" id="UP000019804"/>
    </source>
</evidence>
<protein>
    <recommendedName>
        <fullName evidence="5 16">CDP-diacylglycerol--inositol 3-phosphatidyltransferase</fullName>
        <ecNumber evidence="5 16">2.7.8.11</ecNumber>
    </recommendedName>
</protein>
<dbReference type="PROSITE" id="PS00379">
    <property type="entry name" value="CDP_ALCOHOL_P_TRANSF"/>
    <property type="match status" value="1"/>
</dbReference>
<keyword evidence="10" id="KW-0460">Magnesium</keyword>
<evidence type="ECO:0000256" key="12">
    <source>
        <dbReference type="ARBA" id="ARBA00023098"/>
    </source>
</evidence>
<evidence type="ECO:0000256" key="14">
    <source>
        <dbReference type="ARBA" id="ARBA00023209"/>
    </source>
</evidence>
<dbReference type="EC" id="2.7.8.11" evidence="5 16"/>
<dbReference type="PANTHER" id="PTHR15362">
    <property type="entry name" value="PHOSPHATIDYLINOSITOL SYNTHASE"/>
    <property type="match status" value="1"/>
</dbReference>
<evidence type="ECO:0000256" key="18">
    <source>
        <dbReference type="SAM" id="Phobius"/>
    </source>
</evidence>
<keyword evidence="6 16" id="KW-0444">Lipid biosynthesis</keyword>
<evidence type="ECO:0000256" key="3">
    <source>
        <dbReference type="ARBA" id="ARBA00004141"/>
    </source>
</evidence>
<evidence type="ECO:0000256" key="1">
    <source>
        <dbReference type="ARBA" id="ARBA00001936"/>
    </source>
</evidence>
<name>A0A017SIY4_ASPRC</name>
<keyword evidence="9" id="KW-0479">Metal-binding</keyword>
<evidence type="ECO:0000256" key="8">
    <source>
        <dbReference type="ARBA" id="ARBA00022692"/>
    </source>
</evidence>
<dbReference type="RefSeq" id="XP_040640404.1">
    <property type="nucleotide sequence ID" value="XM_040786225.1"/>
</dbReference>
<evidence type="ECO:0000256" key="10">
    <source>
        <dbReference type="ARBA" id="ARBA00022842"/>
    </source>
</evidence>
<dbReference type="GO" id="GO:0003881">
    <property type="term" value="F:CDP-diacylglycerol-inositol 3-phosphatidyltransferase activity"/>
    <property type="evidence" value="ECO:0007669"/>
    <property type="project" value="UniProtKB-UniRule"/>
</dbReference>
<dbReference type="Pfam" id="PF01066">
    <property type="entry name" value="CDP-OH_P_transf"/>
    <property type="match status" value="1"/>
</dbReference>
<dbReference type="PANTHER" id="PTHR15362:SF4">
    <property type="entry name" value="CDP-DIACYLGLYCEROL--INOSITOL 3-PHOSPHATIDYLTRANSFERASE"/>
    <property type="match status" value="1"/>
</dbReference>
<dbReference type="GO" id="GO:0016020">
    <property type="term" value="C:membrane"/>
    <property type="evidence" value="ECO:0007669"/>
    <property type="project" value="UniProtKB-SubCell"/>
</dbReference>
<dbReference type="HOGENOM" id="CLU_067602_0_0_1"/>
<evidence type="ECO:0000256" key="4">
    <source>
        <dbReference type="ARBA" id="ARBA00010441"/>
    </source>
</evidence>
<dbReference type="GO" id="GO:0006661">
    <property type="term" value="P:phosphatidylinositol biosynthetic process"/>
    <property type="evidence" value="ECO:0007669"/>
    <property type="project" value="TreeGrafter"/>
</dbReference>
<keyword evidence="15 16" id="KW-1208">Phospholipid metabolism</keyword>
<dbReference type="GO" id="GO:0046872">
    <property type="term" value="F:metal ion binding"/>
    <property type="evidence" value="ECO:0007669"/>
    <property type="project" value="UniProtKB-KW"/>
</dbReference>
<evidence type="ECO:0000256" key="13">
    <source>
        <dbReference type="ARBA" id="ARBA00023136"/>
    </source>
</evidence>
<evidence type="ECO:0000256" key="16">
    <source>
        <dbReference type="PIRNR" id="PIRNR000848"/>
    </source>
</evidence>
<evidence type="ECO:0000256" key="15">
    <source>
        <dbReference type="ARBA" id="ARBA00023264"/>
    </source>
</evidence>
<evidence type="ECO:0000256" key="7">
    <source>
        <dbReference type="ARBA" id="ARBA00022679"/>
    </source>
</evidence>